<dbReference type="OrthoDB" id="416217at2759"/>
<evidence type="ECO:0000313" key="4">
    <source>
        <dbReference type="EMBL" id="KAA8895756.1"/>
    </source>
</evidence>
<dbReference type="InParanoid" id="A0A5J5EL61"/>
<dbReference type="EMBL" id="VXIS01000246">
    <property type="protein sequence ID" value="KAA8895756.1"/>
    <property type="molecule type" value="Genomic_DNA"/>
</dbReference>
<evidence type="ECO:0000256" key="1">
    <source>
        <dbReference type="ARBA" id="ARBA00023242"/>
    </source>
</evidence>
<dbReference type="PROSITE" id="PS50048">
    <property type="entry name" value="ZN2_CY6_FUNGAL_2"/>
    <property type="match status" value="1"/>
</dbReference>
<reference evidence="4 5" key="1">
    <citation type="submission" date="2019-09" db="EMBL/GenBank/DDBJ databases">
        <title>Draft genome of the ectomycorrhizal ascomycete Sphaerosporella brunnea.</title>
        <authorList>
            <consortium name="DOE Joint Genome Institute"/>
            <person name="Benucci G.M."/>
            <person name="Marozzi G."/>
            <person name="Antonielli L."/>
            <person name="Sanchez S."/>
            <person name="Marco P."/>
            <person name="Wang X."/>
            <person name="Falini L.B."/>
            <person name="Barry K."/>
            <person name="Haridas S."/>
            <person name="Lipzen A."/>
            <person name="Labutti K."/>
            <person name="Grigoriev I.V."/>
            <person name="Murat C."/>
            <person name="Martin F."/>
            <person name="Albertini E."/>
            <person name="Donnini D."/>
            <person name="Bonito G."/>
        </authorList>
    </citation>
    <scope>NUCLEOTIDE SEQUENCE [LARGE SCALE GENOMIC DNA]</scope>
    <source>
        <strain evidence="4 5">Sb_GMNB300</strain>
    </source>
</reference>
<evidence type="ECO:0000313" key="5">
    <source>
        <dbReference type="Proteomes" id="UP000326924"/>
    </source>
</evidence>
<dbReference type="CDD" id="cd00067">
    <property type="entry name" value="GAL4"/>
    <property type="match status" value="1"/>
</dbReference>
<keyword evidence="5" id="KW-1185">Reference proteome</keyword>
<name>A0A5J5EL61_9PEZI</name>
<dbReference type="GO" id="GO:0001228">
    <property type="term" value="F:DNA-binding transcription activator activity, RNA polymerase II-specific"/>
    <property type="evidence" value="ECO:0007669"/>
    <property type="project" value="TreeGrafter"/>
</dbReference>
<feature type="region of interest" description="Disordered" evidence="2">
    <location>
        <begin position="104"/>
        <end position="128"/>
    </location>
</feature>
<dbReference type="AlphaFoldDB" id="A0A5J5EL61"/>
<dbReference type="PROSITE" id="PS00463">
    <property type="entry name" value="ZN2_CY6_FUNGAL_1"/>
    <property type="match status" value="1"/>
</dbReference>
<dbReference type="Pfam" id="PF00172">
    <property type="entry name" value="Zn_clus"/>
    <property type="match status" value="1"/>
</dbReference>
<accession>A0A5J5EL61</accession>
<dbReference type="InterPro" id="IPR001138">
    <property type="entry name" value="Zn2Cys6_DnaBD"/>
</dbReference>
<dbReference type="Pfam" id="PF11951">
    <property type="entry name" value="Fungal_trans_2"/>
    <property type="match status" value="1"/>
</dbReference>
<dbReference type="SUPFAM" id="SSF57701">
    <property type="entry name" value="Zn2/Cys6 DNA-binding domain"/>
    <property type="match status" value="1"/>
</dbReference>
<dbReference type="FunCoup" id="A0A5J5EL61">
    <property type="interactions" value="657"/>
</dbReference>
<dbReference type="InterPro" id="IPR053157">
    <property type="entry name" value="Sterol_Uptake_Regulator"/>
</dbReference>
<dbReference type="PANTHER" id="PTHR47784">
    <property type="entry name" value="STEROL UPTAKE CONTROL PROTEIN 2"/>
    <property type="match status" value="1"/>
</dbReference>
<sequence>MAPRRSHKKSRTGCQRCKKRRIKCDEVHPACGNCVKHAIVCDFSLSPDEIAAAPDLQPVPRRPRAVGTSSPAVASAISNVSPPPPAQQVTTSSNLPTLEMMVSLPSPSPSHVHHHPSPGAQDNNGHIRAPTVSPLTPASSLVPSPAPTDGLLLGVKQSPTVALPPRSPSLSTSSFATSNQPVLPPFNPVPLTTSTLNVLDLSLMHHWSTSTWDTISNHPTIQVLWRINIPVLAVHHPFLMHALLAIAALHLQSTEADHSKGAHYITAAAHHHEHAVRGMAATLAHLSRENCDALVVTACLVVIYSFVSSRIEDAQRPLDAGRIASWVPLLRGVHSILKQAWSWVTGGPLSPLIRQYELSSATEGLDPETEGLLQSLYRLCTDRSLPGSEELSDTTTSTAYFSAIAELRKSFVTISQWESVIGSIFVWPITAADKYVELLESKRPRALVIFMHYCALFTLVEEFWWNKGSALFELRRCEACLSEEWLPWIQWPRMRILSRDVDIVTGRG</sequence>
<protein>
    <recommendedName>
        <fullName evidence="3">Zn(2)-C6 fungal-type domain-containing protein</fullName>
    </recommendedName>
</protein>
<gene>
    <name evidence="4" type="ORF">FN846DRAFT_968118</name>
</gene>
<keyword evidence="1" id="KW-0539">Nucleus</keyword>
<dbReference type="Proteomes" id="UP000326924">
    <property type="component" value="Unassembled WGS sequence"/>
</dbReference>
<dbReference type="GO" id="GO:0008270">
    <property type="term" value="F:zinc ion binding"/>
    <property type="evidence" value="ECO:0007669"/>
    <property type="project" value="InterPro"/>
</dbReference>
<comment type="caution">
    <text evidence="4">The sequence shown here is derived from an EMBL/GenBank/DDBJ whole genome shotgun (WGS) entry which is preliminary data.</text>
</comment>
<feature type="domain" description="Zn(2)-C6 fungal-type" evidence="3">
    <location>
        <begin position="13"/>
        <end position="43"/>
    </location>
</feature>
<dbReference type="InterPro" id="IPR036864">
    <property type="entry name" value="Zn2-C6_fun-type_DNA-bd_sf"/>
</dbReference>
<dbReference type="InterPro" id="IPR021858">
    <property type="entry name" value="Fun_TF"/>
</dbReference>
<organism evidence="4 5">
    <name type="scientific">Sphaerosporella brunnea</name>
    <dbReference type="NCBI Taxonomy" id="1250544"/>
    <lineage>
        <taxon>Eukaryota</taxon>
        <taxon>Fungi</taxon>
        <taxon>Dikarya</taxon>
        <taxon>Ascomycota</taxon>
        <taxon>Pezizomycotina</taxon>
        <taxon>Pezizomycetes</taxon>
        <taxon>Pezizales</taxon>
        <taxon>Pyronemataceae</taxon>
        <taxon>Sphaerosporella</taxon>
    </lineage>
</organism>
<evidence type="ECO:0000256" key="2">
    <source>
        <dbReference type="SAM" id="MobiDB-lite"/>
    </source>
</evidence>
<evidence type="ECO:0000259" key="3">
    <source>
        <dbReference type="PROSITE" id="PS50048"/>
    </source>
</evidence>
<dbReference type="SMART" id="SM00066">
    <property type="entry name" value="GAL4"/>
    <property type="match status" value="1"/>
</dbReference>
<dbReference type="Gene3D" id="4.10.240.10">
    <property type="entry name" value="Zn(2)-C6 fungal-type DNA-binding domain"/>
    <property type="match status" value="1"/>
</dbReference>
<dbReference type="PANTHER" id="PTHR47784:SF5">
    <property type="entry name" value="STEROL UPTAKE CONTROL PROTEIN 2"/>
    <property type="match status" value="1"/>
</dbReference>
<proteinExistence type="predicted"/>